<accession>A0A919U1W2</accession>
<evidence type="ECO:0000256" key="2">
    <source>
        <dbReference type="SAM" id="SignalP"/>
    </source>
</evidence>
<evidence type="ECO:0000313" key="3">
    <source>
        <dbReference type="EMBL" id="GIG35348.1"/>
    </source>
</evidence>
<feature type="region of interest" description="Disordered" evidence="1">
    <location>
        <begin position="106"/>
        <end position="160"/>
    </location>
</feature>
<gene>
    <name evidence="3" type="ORF">Cpa01nite_07290</name>
</gene>
<dbReference type="AlphaFoldDB" id="A0A919U1W2"/>
<evidence type="ECO:0008006" key="5">
    <source>
        <dbReference type="Google" id="ProtNLM"/>
    </source>
</evidence>
<evidence type="ECO:0000256" key="1">
    <source>
        <dbReference type="SAM" id="MobiDB-lite"/>
    </source>
</evidence>
<name>A0A919U1W2_9CELL</name>
<sequence length="160" mass="16534">MKRVGMTATLASAVAIALVGCGTASSRNASVPDDVLFAQVTALPGVRDADLKWELNFGNTPAYMGTVVAEADADPLCVLDETLAVLYQGRRDTSLRAVEVVQGSTSVRAEDLVGETPLGERYGPRPARPQPSASPRPCTPPSLDQPTGGATAASTPGRTP</sequence>
<keyword evidence="4" id="KW-1185">Reference proteome</keyword>
<feature type="signal peptide" evidence="2">
    <location>
        <begin position="1"/>
        <end position="29"/>
    </location>
</feature>
<dbReference type="PROSITE" id="PS51257">
    <property type="entry name" value="PROKAR_LIPOPROTEIN"/>
    <property type="match status" value="1"/>
</dbReference>
<reference evidence="3" key="1">
    <citation type="submission" date="2021-01" db="EMBL/GenBank/DDBJ databases">
        <title>Whole genome shotgun sequence of Cellulomonas pakistanensis NBRC 110800.</title>
        <authorList>
            <person name="Komaki H."/>
            <person name="Tamura T."/>
        </authorList>
    </citation>
    <scope>NUCLEOTIDE SEQUENCE</scope>
    <source>
        <strain evidence="3">NBRC 110800</strain>
    </source>
</reference>
<comment type="caution">
    <text evidence="3">The sequence shown here is derived from an EMBL/GenBank/DDBJ whole genome shotgun (WGS) entry which is preliminary data.</text>
</comment>
<feature type="chain" id="PRO_5036850622" description="Lipoprotein" evidence="2">
    <location>
        <begin position="30"/>
        <end position="160"/>
    </location>
</feature>
<dbReference type="EMBL" id="BONO01000004">
    <property type="protein sequence ID" value="GIG35348.1"/>
    <property type="molecule type" value="Genomic_DNA"/>
</dbReference>
<organism evidence="3 4">
    <name type="scientific">Cellulomonas pakistanensis</name>
    <dbReference type="NCBI Taxonomy" id="992287"/>
    <lineage>
        <taxon>Bacteria</taxon>
        <taxon>Bacillati</taxon>
        <taxon>Actinomycetota</taxon>
        <taxon>Actinomycetes</taxon>
        <taxon>Micrococcales</taxon>
        <taxon>Cellulomonadaceae</taxon>
        <taxon>Cellulomonas</taxon>
    </lineage>
</organism>
<dbReference type="Proteomes" id="UP000642125">
    <property type="component" value="Unassembled WGS sequence"/>
</dbReference>
<keyword evidence="2" id="KW-0732">Signal</keyword>
<protein>
    <recommendedName>
        <fullName evidence="5">Lipoprotein</fullName>
    </recommendedName>
</protein>
<evidence type="ECO:0000313" key="4">
    <source>
        <dbReference type="Proteomes" id="UP000642125"/>
    </source>
</evidence>
<feature type="compositionally biased region" description="Pro residues" evidence="1">
    <location>
        <begin position="126"/>
        <end position="140"/>
    </location>
</feature>
<proteinExistence type="predicted"/>